<evidence type="ECO:0000259" key="7">
    <source>
        <dbReference type="Pfam" id="PF03151"/>
    </source>
</evidence>
<keyword evidence="3 6" id="KW-0812">Transmembrane</keyword>
<dbReference type="Pfam" id="PF03151">
    <property type="entry name" value="TPT"/>
    <property type="match status" value="1"/>
</dbReference>
<dbReference type="PANTHER" id="PTHR11132">
    <property type="entry name" value="SOLUTE CARRIER FAMILY 35"/>
    <property type="match status" value="1"/>
</dbReference>
<organism evidence="9">
    <name type="scientific">Salvia splendens</name>
    <name type="common">Scarlet sage</name>
    <dbReference type="NCBI Taxonomy" id="180675"/>
    <lineage>
        <taxon>Eukaryota</taxon>
        <taxon>Viridiplantae</taxon>
        <taxon>Streptophyta</taxon>
        <taxon>Embryophyta</taxon>
        <taxon>Tracheophyta</taxon>
        <taxon>Spermatophyta</taxon>
        <taxon>Magnoliopsida</taxon>
        <taxon>eudicotyledons</taxon>
        <taxon>Gunneridae</taxon>
        <taxon>Pentapetalae</taxon>
        <taxon>asterids</taxon>
        <taxon>lamiids</taxon>
        <taxon>Lamiales</taxon>
        <taxon>Lamiaceae</taxon>
        <taxon>Nepetoideae</taxon>
        <taxon>Mentheae</taxon>
        <taxon>Salviinae</taxon>
        <taxon>Salvia</taxon>
        <taxon>Salvia subgen. Calosphace</taxon>
        <taxon>core Calosphace</taxon>
    </lineage>
</organism>
<dbReference type="GO" id="GO:0016020">
    <property type="term" value="C:membrane"/>
    <property type="evidence" value="ECO:0007669"/>
    <property type="project" value="UniProtKB-SubCell"/>
</dbReference>
<dbReference type="GO" id="GO:0016787">
    <property type="term" value="F:hydrolase activity"/>
    <property type="evidence" value="ECO:0007669"/>
    <property type="project" value="InterPro"/>
</dbReference>
<dbReference type="SUPFAM" id="SSF53474">
    <property type="entry name" value="alpha/beta-Hydrolases"/>
    <property type="match status" value="1"/>
</dbReference>
<accession>A0A8X8XSR3</accession>
<dbReference type="InterPro" id="IPR029058">
    <property type="entry name" value="AB_hydrolase_fold"/>
</dbReference>
<dbReference type="Pfam" id="PF07859">
    <property type="entry name" value="Abhydrolase_3"/>
    <property type="match status" value="1"/>
</dbReference>
<evidence type="ECO:0000256" key="2">
    <source>
        <dbReference type="ARBA" id="ARBA00010515"/>
    </source>
</evidence>
<dbReference type="InterPro" id="IPR050186">
    <property type="entry name" value="TPT_transporter"/>
</dbReference>
<feature type="transmembrane region" description="Helical" evidence="6">
    <location>
        <begin position="298"/>
        <end position="317"/>
    </location>
</feature>
<name>A0A8X8XSR3_SALSN</name>
<reference evidence="9" key="1">
    <citation type="submission" date="2018-01" db="EMBL/GenBank/DDBJ databases">
        <authorList>
            <person name="Mao J.F."/>
        </authorList>
    </citation>
    <scope>NUCLEOTIDE SEQUENCE</scope>
    <source>
        <strain evidence="9">Huo1</strain>
        <tissue evidence="9">Leaf</tissue>
    </source>
</reference>
<protein>
    <recommendedName>
        <fullName evidence="11">Solute carrier family 35, member C2</fullName>
    </recommendedName>
</protein>
<keyword evidence="10" id="KW-1185">Reference proteome</keyword>
<feature type="transmembrane region" description="Helical" evidence="6">
    <location>
        <begin position="428"/>
        <end position="449"/>
    </location>
</feature>
<evidence type="ECO:0000256" key="3">
    <source>
        <dbReference type="ARBA" id="ARBA00022692"/>
    </source>
</evidence>
<keyword evidence="5 6" id="KW-0472">Membrane</keyword>
<dbReference type="InterPro" id="IPR037185">
    <property type="entry name" value="EmrE-like"/>
</dbReference>
<feature type="transmembrane region" description="Helical" evidence="6">
    <location>
        <begin position="323"/>
        <end position="342"/>
    </location>
</feature>
<evidence type="ECO:0000259" key="8">
    <source>
        <dbReference type="Pfam" id="PF07859"/>
    </source>
</evidence>
<dbReference type="SUPFAM" id="SSF103481">
    <property type="entry name" value="Multidrug resistance efflux transporter EmrE"/>
    <property type="match status" value="1"/>
</dbReference>
<keyword evidence="4 6" id="KW-1133">Transmembrane helix</keyword>
<dbReference type="InterPro" id="IPR013094">
    <property type="entry name" value="AB_hydrolase_3"/>
</dbReference>
<feature type="transmembrane region" description="Helical" evidence="6">
    <location>
        <begin position="402"/>
        <end position="421"/>
    </location>
</feature>
<dbReference type="AlphaFoldDB" id="A0A8X8XSR3"/>
<sequence>MVESNLGSIEEGRSDEVTDSVNRVQIRREPSFSGWCDEDGIPRSAPLHDEGVNEEDFDFELPLVQPQVSERGTIGRERFYYSEFHHRMDHSGRNGGVSTNGLRNQNEYVPFDVESRPDAEIYSGSTNGLNHGDYNDTSRKKLENPVSAADVLKTLFFILVWYTFSTFLTLYNKTLLGDDMGKFPAPLLMNTIHFSMQAVLSKGITWFWSDRFQPSDMSWKDYFVRGSISANLRGLAQHFVWPLPFTVVPTALSTALDINLSNLSLVFISVTFATMCKSAAPIFLLLFAFAFRLESPSFKLLGIMTVISVGVLLTVAREAEFEFWGFIFVMLAAVMSGFRWTMTQILLQKETYGLKNPLTLMSYVTPVMAIATGLLSLMLDPWHEFRKSDYFNSSSHILRSSLLMLFGGTLAFFMVLTEYILVSVTSAVTVTIAGVVKEAVTILVAVLYFHDQFTWMKGLGLLTIMAGVSLFNWYKYDKLQKGEKSIESPTNNAASKSNESSPCSLSLGFSHESCIVDSILGRIGLGKDVAPPSLDPATGVKSKDVEIAVEINLSSRIYLPPNADPTKKLPLLVYYHGGCFIVESAFSPLYHKHLNHLVTQANVVAVSVNYRLAPEFPLPIAFEDSWRALKWIAEGEGLWSSRSGWISDGLVTDL</sequence>
<dbReference type="InterPro" id="IPR004853">
    <property type="entry name" value="Sugar_P_trans_dom"/>
</dbReference>
<evidence type="ECO:0000313" key="10">
    <source>
        <dbReference type="Proteomes" id="UP000298416"/>
    </source>
</evidence>
<gene>
    <name evidence="9" type="ORF">SASPL_124277</name>
</gene>
<comment type="similarity">
    <text evidence="2">Belongs to the 'GDXG' lipolytic enzyme family.</text>
</comment>
<dbReference type="EMBL" id="PNBA02000008">
    <property type="protein sequence ID" value="KAG6416836.1"/>
    <property type="molecule type" value="Genomic_DNA"/>
</dbReference>
<evidence type="ECO:0000256" key="4">
    <source>
        <dbReference type="ARBA" id="ARBA00022989"/>
    </source>
</evidence>
<feature type="transmembrane region" description="Helical" evidence="6">
    <location>
        <begin position="191"/>
        <end position="209"/>
    </location>
</feature>
<feature type="domain" description="Sugar phosphate transporter" evidence="7">
    <location>
        <begin position="153"/>
        <end position="472"/>
    </location>
</feature>
<reference evidence="9" key="2">
    <citation type="submission" date="2020-08" db="EMBL/GenBank/DDBJ databases">
        <title>Plant Genome Project.</title>
        <authorList>
            <person name="Zhang R.-G."/>
        </authorList>
    </citation>
    <scope>NUCLEOTIDE SEQUENCE</scope>
    <source>
        <strain evidence="9">Huo1</strain>
        <tissue evidence="9">Leaf</tissue>
    </source>
</reference>
<evidence type="ECO:0000256" key="1">
    <source>
        <dbReference type="ARBA" id="ARBA00004141"/>
    </source>
</evidence>
<feature type="transmembrane region" description="Helical" evidence="6">
    <location>
        <begin position="264"/>
        <end position="291"/>
    </location>
</feature>
<evidence type="ECO:0000256" key="6">
    <source>
        <dbReference type="SAM" id="Phobius"/>
    </source>
</evidence>
<evidence type="ECO:0008006" key="11">
    <source>
        <dbReference type="Google" id="ProtNLM"/>
    </source>
</evidence>
<comment type="caution">
    <text evidence="9">The sequence shown here is derived from an EMBL/GenBank/DDBJ whole genome shotgun (WGS) entry which is preliminary data.</text>
</comment>
<feature type="domain" description="Alpha/beta hydrolase fold-3" evidence="8">
    <location>
        <begin position="572"/>
        <end position="636"/>
    </location>
</feature>
<comment type="subcellular location">
    <subcellularLocation>
        <location evidence="1">Membrane</location>
        <topology evidence="1">Multi-pass membrane protein</topology>
    </subcellularLocation>
</comment>
<evidence type="ECO:0000256" key="5">
    <source>
        <dbReference type="ARBA" id="ARBA00023136"/>
    </source>
</evidence>
<proteinExistence type="inferred from homology"/>
<dbReference type="Proteomes" id="UP000298416">
    <property type="component" value="Unassembled WGS sequence"/>
</dbReference>
<evidence type="ECO:0000313" key="9">
    <source>
        <dbReference type="EMBL" id="KAG6416836.1"/>
    </source>
</evidence>
<dbReference type="Gene3D" id="3.40.50.1820">
    <property type="entry name" value="alpha/beta hydrolase"/>
    <property type="match status" value="1"/>
</dbReference>
<feature type="transmembrane region" description="Helical" evidence="6">
    <location>
        <begin position="151"/>
        <end position="171"/>
    </location>
</feature>
<feature type="transmembrane region" description="Helical" evidence="6">
    <location>
        <begin position="363"/>
        <end position="382"/>
    </location>
</feature>